<evidence type="ECO:0000256" key="1">
    <source>
        <dbReference type="ARBA" id="ARBA00004123"/>
    </source>
</evidence>
<keyword evidence="3" id="KW-0539">Nucleus</keyword>
<dbReference type="OrthoDB" id="19679at2759"/>
<accession>M5FUI2</accession>
<sequence length="572" mass="61425">MSTYGRTPSTSTNIPMASTSQQVIPFSERPTSLNQQVVLEEDEYTAALSHIIARDFFPSIEGMDATNEYLAALDSGDEQRITSSVRHLTALNDRTPLASSSYAATPLGSTRLQPQSRKRTHAEMYGSLGLDDFQTNFTSEDNASFTSILDDENKKRKERWGWAYEAEQKAKVKALEWKEKRARLITAPSDGEGAEQKLLTDGSDKTRGKEKGTEIITEEGTGNDDEDDEASVLALVLDSDEDKALVPSSSSSAPKPPQEPESGPWDPNNILSRTVDKRSATVPTWTFKTRNAFMFPPDADSSPYHPPPPPAPGVDSSAAAPQKVINHSNTRLLEQEDEKIQEPPSPSRSRISRTIRGDISALSSDGPSEAEGPRGSYPLVDAIPSPSPEMLGPGRLKQLMTWGKLSATPRALPSEGDGQAGVENSPFRIAPPTPRDDLARRLGTTASRSLREKAALYASTPAASVYSTPSTVRSAWAGTPTGRGSMPPPSFIPSAKRGDLLSAAGKSLLSRAGAKSSGVGEELQRTAAKRRAEAMTRTSGWEGVSRPGNAGGGRLGGARWTPSPSPRRSAEE</sequence>
<dbReference type="GO" id="GO:0071013">
    <property type="term" value="C:catalytic step 2 spliceosome"/>
    <property type="evidence" value="ECO:0007669"/>
    <property type="project" value="TreeGrafter"/>
</dbReference>
<dbReference type="EMBL" id="JH795868">
    <property type="protein sequence ID" value="EJT99893.1"/>
    <property type="molecule type" value="Genomic_DNA"/>
</dbReference>
<dbReference type="OMA" id="DAFQRNY"/>
<feature type="compositionally biased region" description="Basic and acidic residues" evidence="4">
    <location>
        <begin position="202"/>
        <end position="213"/>
    </location>
</feature>
<keyword evidence="6" id="KW-1185">Reference proteome</keyword>
<evidence type="ECO:0000256" key="3">
    <source>
        <dbReference type="ARBA" id="ARBA00023242"/>
    </source>
</evidence>
<evidence type="ECO:0000313" key="6">
    <source>
        <dbReference type="Proteomes" id="UP000030653"/>
    </source>
</evidence>
<dbReference type="GeneID" id="63682573"/>
<dbReference type="Pfam" id="PF09751">
    <property type="entry name" value="Es2"/>
    <property type="match status" value="1"/>
</dbReference>
<dbReference type="PANTHER" id="PTHR12940:SF0">
    <property type="entry name" value="SPLICING FACTOR ESS-2 HOMOLOG"/>
    <property type="match status" value="1"/>
</dbReference>
<comment type="similarity">
    <text evidence="2">Belongs to the ESS2 family.</text>
</comment>
<dbReference type="PANTHER" id="PTHR12940">
    <property type="entry name" value="ES-2 PROTEIN - RELATED"/>
    <property type="match status" value="1"/>
</dbReference>
<protein>
    <recommendedName>
        <fullName evidence="7">Nuclear protein DGCR14</fullName>
    </recommendedName>
</protein>
<organism evidence="5 6">
    <name type="scientific">Dacryopinax primogenitus (strain DJM 731)</name>
    <name type="common">Brown rot fungus</name>
    <dbReference type="NCBI Taxonomy" id="1858805"/>
    <lineage>
        <taxon>Eukaryota</taxon>
        <taxon>Fungi</taxon>
        <taxon>Dikarya</taxon>
        <taxon>Basidiomycota</taxon>
        <taxon>Agaricomycotina</taxon>
        <taxon>Dacrymycetes</taxon>
        <taxon>Dacrymycetales</taxon>
        <taxon>Dacrymycetaceae</taxon>
        <taxon>Dacryopinax</taxon>
    </lineage>
</organism>
<dbReference type="Proteomes" id="UP000030653">
    <property type="component" value="Unassembled WGS sequence"/>
</dbReference>
<gene>
    <name evidence="5" type="ORF">DACRYDRAFT_101031</name>
</gene>
<feature type="region of interest" description="Disordered" evidence="4">
    <location>
        <begin position="187"/>
        <end position="394"/>
    </location>
</feature>
<proteinExistence type="inferred from homology"/>
<evidence type="ECO:0000313" key="5">
    <source>
        <dbReference type="EMBL" id="EJT99893.1"/>
    </source>
</evidence>
<dbReference type="InterPro" id="IPR019148">
    <property type="entry name" value="Nuclear_protein_DGCR14_ESS-2"/>
</dbReference>
<dbReference type="AlphaFoldDB" id="M5FUI2"/>
<dbReference type="STRING" id="1858805.M5FUI2"/>
<dbReference type="RefSeq" id="XP_040626791.1">
    <property type="nucleotide sequence ID" value="XM_040767511.1"/>
</dbReference>
<evidence type="ECO:0000256" key="2">
    <source>
        <dbReference type="ARBA" id="ARBA00009072"/>
    </source>
</evidence>
<comment type="subcellular location">
    <subcellularLocation>
        <location evidence="1">Nucleus</location>
    </subcellularLocation>
</comment>
<feature type="region of interest" description="Disordered" evidence="4">
    <location>
        <begin position="468"/>
        <end position="572"/>
    </location>
</feature>
<feature type="compositionally biased region" description="Acidic residues" evidence="4">
    <location>
        <begin position="221"/>
        <end position="230"/>
    </location>
</feature>
<name>M5FUI2_DACPD</name>
<evidence type="ECO:0000256" key="4">
    <source>
        <dbReference type="SAM" id="MobiDB-lite"/>
    </source>
</evidence>
<feature type="region of interest" description="Disordered" evidence="4">
    <location>
        <begin position="408"/>
        <end position="439"/>
    </location>
</feature>
<dbReference type="HOGENOM" id="CLU_024820_2_0_1"/>
<evidence type="ECO:0008006" key="7">
    <source>
        <dbReference type="Google" id="ProtNLM"/>
    </source>
</evidence>
<feature type="region of interest" description="Disordered" evidence="4">
    <location>
        <begin position="1"/>
        <end position="20"/>
    </location>
</feature>
<reference evidence="5 6" key="1">
    <citation type="journal article" date="2012" name="Science">
        <title>The Paleozoic origin of enzymatic lignin decomposition reconstructed from 31 fungal genomes.</title>
        <authorList>
            <person name="Floudas D."/>
            <person name="Binder M."/>
            <person name="Riley R."/>
            <person name="Barry K."/>
            <person name="Blanchette R.A."/>
            <person name="Henrissat B."/>
            <person name="Martinez A.T."/>
            <person name="Otillar R."/>
            <person name="Spatafora J.W."/>
            <person name="Yadav J.S."/>
            <person name="Aerts A."/>
            <person name="Benoit I."/>
            <person name="Boyd A."/>
            <person name="Carlson A."/>
            <person name="Copeland A."/>
            <person name="Coutinho P.M."/>
            <person name="de Vries R.P."/>
            <person name="Ferreira P."/>
            <person name="Findley K."/>
            <person name="Foster B."/>
            <person name="Gaskell J."/>
            <person name="Glotzer D."/>
            <person name="Gorecki P."/>
            <person name="Heitman J."/>
            <person name="Hesse C."/>
            <person name="Hori C."/>
            <person name="Igarashi K."/>
            <person name="Jurgens J.A."/>
            <person name="Kallen N."/>
            <person name="Kersten P."/>
            <person name="Kohler A."/>
            <person name="Kuees U."/>
            <person name="Kumar T.K.A."/>
            <person name="Kuo A."/>
            <person name="LaButti K."/>
            <person name="Larrondo L.F."/>
            <person name="Lindquist E."/>
            <person name="Ling A."/>
            <person name="Lombard V."/>
            <person name="Lucas S."/>
            <person name="Lundell T."/>
            <person name="Martin R."/>
            <person name="McLaughlin D.J."/>
            <person name="Morgenstern I."/>
            <person name="Morin E."/>
            <person name="Murat C."/>
            <person name="Nagy L.G."/>
            <person name="Nolan M."/>
            <person name="Ohm R.A."/>
            <person name="Patyshakuliyeva A."/>
            <person name="Rokas A."/>
            <person name="Ruiz-Duenas F.J."/>
            <person name="Sabat G."/>
            <person name="Salamov A."/>
            <person name="Samejima M."/>
            <person name="Schmutz J."/>
            <person name="Slot J.C."/>
            <person name="St John F."/>
            <person name="Stenlid J."/>
            <person name="Sun H."/>
            <person name="Sun S."/>
            <person name="Syed K."/>
            <person name="Tsang A."/>
            <person name="Wiebenga A."/>
            <person name="Young D."/>
            <person name="Pisabarro A."/>
            <person name="Eastwood D.C."/>
            <person name="Martin F."/>
            <person name="Cullen D."/>
            <person name="Grigoriev I.V."/>
            <person name="Hibbett D.S."/>
        </authorList>
    </citation>
    <scope>NUCLEOTIDE SEQUENCE [LARGE SCALE GENOMIC DNA]</scope>
    <source>
        <strain evidence="5 6">DJM-731 SS1</strain>
    </source>
</reference>